<evidence type="ECO:0008006" key="3">
    <source>
        <dbReference type="Google" id="ProtNLM"/>
    </source>
</evidence>
<dbReference type="InterPro" id="IPR052741">
    <property type="entry name" value="Mitochondrial_HTD2"/>
</dbReference>
<dbReference type="PANTHER" id="PTHR28152:SF1">
    <property type="entry name" value="HYDROXYACYL-THIOESTER DEHYDRATASE TYPE 2, MITOCHONDRIAL"/>
    <property type="match status" value="1"/>
</dbReference>
<dbReference type="PANTHER" id="PTHR28152">
    <property type="entry name" value="HYDROXYACYL-THIOESTER DEHYDRATASE TYPE 2, MITOCHONDRIAL"/>
    <property type="match status" value="1"/>
</dbReference>
<proteinExistence type="predicted"/>
<reference evidence="1 2" key="1">
    <citation type="submission" date="2013-12" db="EMBL/GenBank/DDBJ databases">
        <title>Complete genome sequence of Rhizobium etli bv. mimosae IE4771.</title>
        <authorList>
            <person name="Bustos P."/>
            <person name="Santamaria R.I."/>
            <person name="Lozano L."/>
            <person name="Ormeno-Orrillo E."/>
            <person name="Rogel M.A."/>
            <person name="Romero D."/>
            <person name="Cevallos M.A."/>
            <person name="Martinez-Romero E."/>
            <person name="Gonzalez V."/>
        </authorList>
    </citation>
    <scope>NUCLEOTIDE SEQUENCE [LARGE SCALE GENOMIC DNA]</scope>
    <source>
        <strain evidence="1 2">IE4771</strain>
        <plasmid evidence="2">Plasmid pRetIE4771d</plasmid>
    </source>
</reference>
<dbReference type="InterPro" id="IPR029069">
    <property type="entry name" value="HotDog_dom_sf"/>
</dbReference>
<accession>A0A060IGF0</accession>
<sequence length="288" mass="31891">MHKNEGIAITMDAFKQWIGREKTSSDVLSPEPQRRLAAILDEAPAYTNGSPLPPLGHWMYFLPHENQRDLGLNGHAHNTDHLPPMKDLPRRMWAGVRVEILHDLPLGERAERRSTVVAIKEKLGASGRLLFVTFRHEIGLIGKEASLIEEQDVLFLGPTSAPRHVEAPSSGMAWQDELTTDPVLLFRFSALTFNPHRIHYDHLFATEVEGYAGLVVHAPLVATMLARRAAQRSGNRHLASLSFKAVSPAFVNAPLSLRGSFPDSSGKALLWAATEGNRLILEGEARFA</sequence>
<protein>
    <recommendedName>
        <fullName evidence="3">Acyl-CoA dehydrogenase</fullName>
    </recommendedName>
</protein>
<dbReference type="EMBL" id="CP006990">
    <property type="protein sequence ID" value="AIC30706.1"/>
    <property type="molecule type" value="Genomic_DNA"/>
</dbReference>
<dbReference type="SUPFAM" id="SSF54637">
    <property type="entry name" value="Thioesterase/thiol ester dehydrase-isomerase"/>
    <property type="match status" value="1"/>
</dbReference>
<evidence type="ECO:0000313" key="1">
    <source>
        <dbReference type="EMBL" id="AIC30706.1"/>
    </source>
</evidence>
<geneLocation type="plasmid" evidence="1 2">
    <name>pRetIE4771d</name>
</geneLocation>
<gene>
    <name evidence="1" type="ORF">IE4771_PD00151</name>
</gene>
<dbReference type="KEGG" id="rei:IE4771_PD00151"/>
<dbReference type="GO" id="GO:0019171">
    <property type="term" value="F:(3R)-hydroxyacyl-[acyl-carrier-protein] dehydratase activity"/>
    <property type="evidence" value="ECO:0007669"/>
    <property type="project" value="TreeGrafter"/>
</dbReference>
<name>A0A060IGF0_RHIET</name>
<dbReference type="Proteomes" id="UP000027180">
    <property type="component" value="Plasmid pRetIE4771d"/>
</dbReference>
<dbReference type="Gene3D" id="3.10.129.10">
    <property type="entry name" value="Hotdog Thioesterase"/>
    <property type="match status" value="1"/>
</dbReference>
<keyword evidence="1" id="KW-0614">Plasmid</keyword>
<evidence type="ECO:0000313" key="2">
    <source>
        <dbReference type="Proteomes" id="UP000027180"/>
    </source>
</evidence>
<dbReference type="AlphaFoldDB" id="A0A060IGF0"/>
<dbReference type="HOGENOM" id="CLU_028690_3_0_5"/>
<organism evidence="1 2">
    <name type="scientific">Rhizobium etli bv. mimosae str. IE4771</name>
    <dbReference type="NCBI Taxonomy" id="1432050"/>
    <lineage>
        <taxon>Bacteria</taxon>
        <taxon>Pseudomonadati</taxon>
        <taxon>Pseudomonadota</taxon>
        <taxon>Alphaproteobacteria</taxon>
        <taxon>Hyphomicrobiales</taxon>
        <taxon>Rhizobiaceae</taxon>
        <taxon>Rhizobium/Agrobacterium group</taxon>
        <taxon>Rhizobium</taxon>
    </lineage>
</organism>